<name>A0A3G2T1L9_9GAMM</name>
<protein>
    <submittedName>
        <fullName evidence="1">Uncharacterized protein</fullName>
    </submittedName>
</protein>
<gene>
    <name evidence="1" type="ORF">CDG68_08795</name>
</gene>
<sequence>MKPYFIKDDDGNYLNPIYLFDIFTVRVSNVGSFFVFTAIKSAKTFGNLESIKNIDTYEVQEWMKNFLQVFQNFKKIGNTFNCENEELYVFEKSELINTEIHTSLDIDKISHINSIYENYILQYFEIVYIDSDQVTIKKFESDELAQAWIAEHFEVI</sequence>
<reference evidence="1 2" key="1">
    <citation type="submission" date="2018-10" db="EMBL/GenBank/DDBJ databases">
        <title>The complete genome of Acinetobacter wuhouensis strain WCHAW010062.</title>
        <authorList>
            <person name="Hu Y."/>
            <person name="Long H."/>
            <person name="Feng Y."/>
            <person name="Zong Z."/>
        </authorList>
    </citation>
    <scope>NUCLEOTIDE SEQUENCE [LARGE SCALE GENOMIC DNA]</scope>
    <source>
        <strain evidence="1 2">WCHAW010062</strain>
    </source>
</reference>
<evidence type="ECO:0000313" key="2">
    <source>
        <dbReference type="Proteomes" id="UP000279962"/>
    </source>
</evidence>
<dbReference type="EMBL" id="CP033133">
    <property type="protein sequence ID" value="AYO53717.1"/>
    <property type="molecule type" value="Genomic_DNA"/>
</dbReference>
<accession>A0A3G2T1L9</accession>
<dbReference type="Proteomes" id="UP000279962">
    <property type="component" value="Chromosome"/>
</dbReference>
<dbReference type="AlphaFoldDB" id="A0A3G2T1L9"/>
<dbReference type="RefSeq" id="WP_087553521.1">
    <property type="nucleotide sequence ID" value="NZ_CP033133.1"/>
</dbReference>
<organism evidence="1 2">
    <name type="scientific">Acinetobacter wuhouensis</name>
    <dbReference type="NCBI Taxonomy" id="1879050"/>
    <lineage>
        <taxon>Bacteria</taxon>
        <taxon>Pseudomonadati</taxon>
        <taxon>Pseudomonadota</taxon>
        <taxon>Gammaproteobacteria</taxon>
        <taxon>Moraxellales</taxon>
        <taxon>Moraxellaceae</taxon>
        <taxon>Acinetobacter</taxon>
    </lineage>
</organism>
<proteinExistence type="predicted"/>
<evidence type="ECO:0000313" key="1">
    <source>
        <dbReference type="EMBL" id="AYO53717.1"/>
    </source>
</evidence>